<dbReference type="GO" id="GO:0005737">
    <property type="term" value="C:cytoplasm"/>
    <property type="evidence" value="ECO:0007669"/>
    <property type="project" value="TreeGrafter"/>
</dbReference>
<dbReference type="AlphaFoldDB" id="A0A1W2AY64"/>
<dbReference type="GO" id="GO:0016831">
    <property type="term" value="F:carboxy-lyase activity"/>
    <property type="evidence" value="ECO:0007669"/>
    <property type="project" value="InterPro"/>
</dbReference>
<dbReference type="GO" id="GO:0019748">
    <property type="term" value="P:secondary metabolic process"/>
    <property type="evidence" value="ECO:0007669"/>
    <property type="project" value="TreeGrafter"/>
</dbReference>
<dbReference type="EMBL" id="FWXT01000001">
    <property type="protein sequence ID" value="SMC65665.1"/>
    <property type="molecule type" value="Genomic_DNA"/>
</dbReference>
<dbReference type="Proteomes" id="UP000192756">
    <property type="component" value="Unassembled WGS sequence"/>
</dbReference>
<evidence type="ECO:0000313" key="4">
    <source>
        <dbReference type="Proteomes" id="UP000192756"/>
    </source>
</evidence>
<dbReference type="InterPro" id="IPR032466">
    <property type="entry name" value="Metal_Hydrolase"/>
</dbReference>
<feature type="domain" description="Amidohydrolase-related" evidence="2">
    <location>
        <begin position="58"/>
        <end position="234"/>
    </location>
</feature>
<protein>
    <recommendedName>
        <fullName evidence="2">Amidohydrolase-related domain-containing protein</fullName>
    </recommendedName>
</protein>
<keyword evidence="1" id="KW-0456">Lyase</keyword>
<dbReference type="PANTHER" id="PTHR21240">
    <property type="entry name" value="2-AMINO-3-CARBOXYLMUCONATE-6-SEMIALDEHYDE DECARBOXYLASE"/>
    <property type="match status" value="1"/>
</dbReference>
<dbReference type="InterPro" id="IPR006680">
    <property type="entry name" value="Amidohydro-rel"/>
</dbReference>
<sequence>MGTGKDILKEALKYRKIDAYANAYSQDAQAAAQIAYADTLGIDKLFIALPVAKKMGDRPEEIRAYNDLVLKAMKRYPGRLIGQVTIHPAFPKEAAEEIKRCTDLGMTGMKIYNQVKINDPLFYPVIEQFIPYQMIIHVHGESQLGVGGYRMKYDVQTTPGISLPEDFVDMATRYPEAMFQYAHIGGGSDWEYACKAFKNHPNIYVDTGGSNNEENMIDFAVMTLGEDRVFFGCDGSYFQGIGKVISSGLDEARKRKVFFENYNNILRKSGRNF</sequence>
<dbReference type="PANTHER" id="PTHR21240:SF28">
    <property type="entry name" value="ISO-OROTATE DECARBOXYLASE (EUROFUNG)"/>
    <property type="match status" value="1"/>
</dbReference>
<evidence type="ECO:0000256" key="1">
    <source>
        <dbReference type="ARBA" id="ARBA00023239"/>
    </source>
</evidence>
<evidence type="ECO:0000313" key="3">
    <source>
        <dbReference type="EMBL" id="SMC65665.1"/>
    </source>
</evidence>
<dbReference type="Pfam" id="PF04909">
    <property type="entry name" value="Amidohydro_2"/>
    <property type="match status" value="1"/>
</dbReference>
<proteinExistence type="predicted"/>
<dbReference type="RefSeq" id="WP_084237948.1">
    <property type="nucleotide sequence ID" value="NZ_FWXT01000001.1"/>
</dbReference>
<dbReference type="SUPFAM" id="SSF51556">
    <property type="entry name" value="Metallo-dependent hydrolases"/>
    <property type="match status" value="1"/>
</dbReference>
<name>A0A1W2AY64_9SPHI</name>
<dbReference type="InterPro" id="IPR032465">
    <property type="entry name" value="ACMSD"/>
</dbReference>
<evidence type="ECO:0000259" key="2">
    <source>
        <dbReference type="Pfam" id="PF04909"/>
    </source>
</evidence>
<dbReference type="OrthoDB" id="757123at2"/>
<dbReference type="STRING" id="151894.SAMN04488524_1751"/>
<accession>A0A1W2AY64</accession>
<reference evidence="4" key="1">
    <citation type="submission" date="2017-04" db="EMBL/GenBank/DDBJ databases">
        <authorList>
            <person name="Varghese N."/>
            <person name="Submissions S."/>
        </authorList>
    </citation>
    <scope>NUCLEOTIDE SEQUENCE [LARGE SCALE GENOMIC DNA]</scope>
    <source>
        <strain evidence="4">DSM 12126</strain>
    </source>
</reference>
<organism evidence="3 4">
    <name type="scientific">Pedobacter africanus</name>
    <dbReference type="NCBI Taxonomy" id="151894"/>
    <lineage>
        <taxon>Bacteria</taxon>
        <taxon>Pseudomonadati</taxon>
        <taxon>Bacteroidota</taxon>
        <taxon>Sphingobacteriia</taxon>
        <taxon>Sphingobacteriales</taxon>
        <taxon>Sphingobacteriaceae</taxon>
        <taxon>Pedobacter</taxon>
    </lineage>
</organism>
<gene>
    <name evidence="3" type="ORF">SAMN04488524_1751</name>
</gene>
<dbReference type="Gene3D" id="3.20.20.140">
    <property type="entry name" value="Metal-dependent hydrolases"/>
    <property type="match status" value="1"/>
</dbReference>
<keyword evidence="4" id="KW-1185">Reference proteome</keyword>
<dbReference type="GO" id="GO:0016787">
    <property type="term" value="F:hydrolase activity"/>
    <property type="evidence" value="ECO:0007669"/>
    <property type="project" value="InterPro"/>
</dbReference>